<dbReference type="EMBL" id="CP042905">
    <property type="protein sequence ID" value="QEE16404.2"/>
    <property type="molecule type" value="Genomic_DNA"/>
</dbReference>
<evidence type="ECO:0000313" key="1">
    <source>
        <dbReference type="EMBL" id="QEE16404.2"/>
    </source>
</evidence>
<dbReference type="Proteomes" id="UP000321408">
    <property type="component" value="Chromosome"/>
</dbReference>
<evidence type="ECO:0000313" key="2">
    <source>
        <dbReference type="Proteomes" id="UP000321408"/>
    </source>
</evidence>
<dbReference type="AlphaFoldDB" id="A0A5B9DBA8"/>
<evidence type="ECO:0008006" key="3">
    <source>
        <dbReference type="Google" id="ProtNLM"/>
    </source>
</evidence>
<name>A0A5B9DBA8_9ARCH</name>
<proteinExistence type="predicted"/>
<gene>
    <name evidence="1" type="ORF">DSAG12_02234</name>
</gene>
<reference evidence="1 2" key="2">
    <citation type="journal article" date="2024" name="Int. J. Syst. Evol. Microbiol.">
        <title>Promethearchaeum syntrophicum gen. nov., sp. nov., an anaerobic, obligately syntrophic archaeon, the first isolate of the lineage 'Asgard' archaea, and proposal of the new archaeal phylum Promethearchaeota phyl. nov. and kingdom Promethearchaeati regn. nov.</title>
        <authorList>
            <person name="Imachi H."/>
            <person name="Nobu M.K."/>
            <person name="Kato S."/>
            <person name="Takaki Y."/>
            <person name="Miyazaki M."/>
            <person name="Miyata M."/>
            <person name="Ogawara M."/>
            <person name="Saito Y."/>
            <person name="Sakai S."/>
            <person name="Tahara Y.O."/>
            <person name="Takano Y."/>
            <person name="Tasumi E."/>
            <person name="Uematsu K."/>
            <person name="Yoshimura T."/>
            <person name="Itoh T."/>
            <person name="Ohkuma M."/>
            <person name="Takai K."/>
        </authorList>
    </citation>
    <scope>NUCLEOTIDE SEQUENCE [LARGE SCALE GENOMIC DNA]</scope>
    <source>
        <strain evidence="1 2">MK-D1</strain>
    </source>
</reference>
<keyword evidence="2" id="KW-1185">Reference proteome</keyword>
<protein>
    <recommendedName>
        <fullName evidence="3">Gelsolin repeat protein</fullName>
    </recommendedName>
</protein>
<sequence length="270" mass="30076">MINIHVGKSFYIMFDVAEGGIVEPIEFRKDQLTPDKSIIVMDEDNQKVWLWHGKGRGLVPRRTALRQAQSLKGHGYQAGNAIIGRDLDAIIEIDDRKVGREPESTQNNEKLMLLLNKNFEGIGNFVYIIGKGGEKPAPAQKSQPVIKQVTPTPIASKPKAQEPEHPKLDTPKINVNVLNEELAKTEQTPSKPALDDSDKLLIGKAIVILMDQFKDLLISSKDDGTIKIEQMEGNICSFSVDNHKISFTPDSFSEIPSEKKEAIETQILKI</sequence>
<accession>A0A5B9DBA8</accession>
<reference evidence="1 2" key="1">
    <citation type="journal article" date="2020" name="Nature">
        <title>Isolation of an archaeon at the prokaryote-eukaryote interface.</title>
        <authorList>
            <person name="Imachi H."/>
            <person name="Nobu M.K."/>
            <person name="Nakahara N."/>
            <person name="Morono Y."/>
            <person name="Ogawara M."/>
            <person name="Takaki Y."/>
            <person name="Takano Y."/>
            <person name="Uematsu K."/>
            <person name="Ikuta T."/>
            <person name="Ito M."/>
            <person name="Matsui Y."/>
            <person name="Miyazaki M."/>
            <person name="Murata K."/>
            <person name="Saito Y."/>
            <person name="Sakai S."/>
            <person name="Song C."/>
            <person name="Tasumi E."/>
            <person name="Yamanaka Y."/>
            <person name="Yamaguchi T."/>
            <person name="Kamagata Y."/>
            <person name="Tamaki H."/>
            <person name="Takai K."/>
        </authorList>
    </citation>
    <scope>NUCLEOTIDE SEQUENCE [LARGE SCALE GENOMIC DNA]</scope>
    <source>
        <strain evidence="1 2">MK-D1</strain>
    </source>
</reference>
<dbReference type="KEGG" id="psyt:DSAG12_02234"/>
<organism evidence="1 2">
    <name type="scientific">Promethearchaeum syntrophicum</name>
    <dbReference type="NCBI Taxonomy" id="2594042"/>
    <lineage>
        <taxon>Archaea</taxon>
        <taxon>Promethearchaeati</taxon>
        <taxon>Promethearchaeota</taxon>
        <taxon>Promethearchaeia</taxon>
        <taxon>Promethearchaeales</taxon>
        <taxon>Promethearchaeaceae</taxon>
        <taxon>Promethearchaeum</taxon>
    </lineage>
</organism>